<keyword evidence="3" id="KW-0862">Zinc</keyword>
<dbReference type="Gene3D" id="2.120.10.30">
    <property type="entry name" value="TolB, C-terminal domain"/>
    <property type="match status" value="1"/>
</dbReference>
<dbReference type="PANTHER" id="PTHR10907:SF47">
    <property type="entry name" value="REGUCALCIN"/>
    <property type="match status" value="1"/>
</dbReference>
<dbReference type="GO" id="GO:0004341">
    <property type="term" value="F:gluconolactonase activity"/>
    <property type="evidence" value="ECO:0007669"/>
    <property type="project" value="TreeGrafter"/>
</dbReference>
<evidence type="ECO:0000256" key="1">
    <source>
        <dbReference type="ARBA" id="ARBA00008853"/>
    </source>
</evidence>
<name>A0A850GZJ4_9SPHN</name>
<dbReference type="RefSeq" id="WP_176265763.1">
    <property type="nucleotide sequence ID" value="NZ_JABWGV010000001.1"/>
</dbReference>
<feature type="domain" description="SMP-30/Gluconolactonase/LRE-like region" evidence="4">
    <location>
        <begin position="14"/>
        <end position="256"/>
    </location>
</feature>
<evidence type="ECO:0000313" key="6">
    <source>
        <dbReference type="Proteomes" id="UP000561438"/>
    </source>
</evidence>
<feature type="binding site" evidence="3">
    <location>
        <position position="197"/>
    </location>
    <ligand>
        <name>a divalent metal cation</name>
        <dbReference type="ChEBI" id="CHEBI:60240"/>
    </ligand>
</feature>
<evidence type="ECO:0000313" key="5">
    <source>
        <dbReference type="EMBL" id="NVD43422.1"/>
    </source>
</evidence>
<accession>A0A850GZJ4</accession>
<evidence type="ECO:0000256" key="2">
    <source>
        <dbReference type="PIRSR" id="PIRSR605511-1"/>
    </source>
</evidence>
<dbReference type="Proteomes" id="UP000561438">
    <property type="component" value="Unassembled WGS sequence"/>
</dbReference>
<keyword evidence="3" id="KW-0479">Metal-binding</keyword>
<sequence length="291" mass="31261">MSEVRRVLDADAKLGEGVLWDAAREVVWFVDIKRHRLWHYDPATGSNSFSEAPGQIGWAIPAEGGALLCGLQNGLYTFDPSGNQFQKLADVPGEPAANRLNDACTDPWGRVWFGSMDDSENKASGRFYVFDRGDIRPAGPSGIKITNGPAISHSGDRIYFTDTTGQKIMVADLSSSGVGEARPFADTGALFPDAFPDGPVVDAEDHIWTGLYLGGKVARFTPDGKLDIAIDIPARDVTKMAFGGEDFKTAYVTSATKNMEPADMEKYPAAGSLFAFEAPVAGFAQTRAKLG</sequence>
<comment type="cofactor">
    <cofactor evidence="3">
        <name>Zn(2+)</name>
        <dbReference type="ChEBI" id="CHEBI:29105"/>
    </cofactor>
    <text evidence="3">Binds 1 divalent metal cation per subunit.</text>
</comment>
<dbReference type="Pfam" id="PF08450">
    <property type="entry name" value="SGL"/>
    <property type="match status" value="1"/>
</dbReference>
<dbReference type="InterPro" id="IPR013658">
    <property type="entry name" value="SGL"/>
</dbReference>
<dbReference type="GO" id="GO:0005509">
    <property type="term" value="F:calcium ion binding"/>
    <property type="evidence" value="ECO:0007669"/>
    <property type="project" value="TreeGrafter"/>
</dbReference>
<dbReference type="SUPFAM" id="SSF63829">
    <property type="entry name" value="Calcium-dependent phosphotriesterase"/>
    <property type="match status" value="1"/>
</dbReference>
<dbReference type="EMBL" id="JABWGV010000001">
    <property type="protein sequence ID" value="NVD43422.1"/>
    <property type="molecule type" value="Genomic_DNA"/>
</dbReference>
<dbReference type="InterPro" id="IPR005511">
    <property type="entry name" value="SMP-30"/>
</dbReference>
<comment type="caution">
    <text evidence="5">The sequence shown here is derived from an EMBL/GenBank/DDBJ whole genome shotgun (WGS) entry which is preliminary data.</text>
</comment>
<dbReference type="InterPro" id="IPR011042">
    <property type="entry name" value="6-blade_b-propeller_TolB-like"/>
</dbReference>
<gene>
    <name evidence="5" type="ORF">HUV48_00130</name>
</gene>
<dbReference type="PANTHER" id="PTHR10907">
    <property type="entry name" value="REGUCALCIN"/>
    <property type="match status" value="1"/>
</dbReference>
<dbReference type="AlphaFoldDB" id="A0A850GZJ4"/>
<evidence type="ECO:0000259" key="4">
    <source>
        <dbReference type="Pfam" id="PF08450"/>
    </source>
</evidence>
<protein>
    <submittedName>
        <fullName evidence="5">SMP-30/gluconolactonase/LRE family protein</fullName>
    </submittedName>
</protein>
<feature type="binding site" evidence="3">
    <location>
        <position position="99"/>
    </location>
    <ligand>
        <name>substrate</name>
    </ligand>
</feature>
<feature type="active site" description="Proton donor/acceptor" evidence="2">
    <location>
        <position position="197"/>
    </location>
</feature>
<reference evidence="5 6" key="1">
    <citation type="submission" date="2020-06" db="EMBL/GenBank/DDBJ databases">
        <title>Altererythrobacter sp. HHU K3-1.</title>
        <authorList>
            <person name="Zhang D."/>
            <person name="Xue H."/>
        </authorList>
    </citation>
    <scope>NUCLEOTIDE SEQUENCE [LARGE SCALE GENOMIC DNA]</scope>
    <source>
        <strain evidence="5 6">HHU K3-1</strain>
    </source>
</reference>
<comment type="similarity">
    <text evidence="1">Belongs to the SMP-30/CGR1 family.</text>
</comment>
<keyword evidence="6" id="KW-1185">Reference proteome</keyword>
<proteinExistence type="inferred from homology"/>
<dbReference type="PRINTS" id="PR01790">
    <property type="entry name" value="SMP30FAMILY"/>
</dbReference>
<evidence type="ECO:0000256" key="3">
    <source>
        <dbReference type="PIRSR" id="PIRSR605511-2"/>
    </source>
</evidence>
<dbReference type="GO" id="GO:0019853">
    <property type="term" value="P:L-ascorbic acid biosynthetic process"/>
    <property type="evidence" value="ECO:0007669"/>
    <property type="project" value="TreeGrafter"/>
</dbReference>
<feature type="binding site" evidence="3">
    <location>
        <position position="16"/>
    </location>
    <ligand>
        <name>a divalent metal cation</name>
        <dbReference type="ChEBI" id="CHEBI:60240"/>
    </ligand>
</feature>
<organism evidence="5 6">
    <name type="scientific">Qipengyuania atrilutea</name>
    <dbReference type="NCBI Taxonomy" id="2744473"/>
    <lineage>
        <taxon>Bacteria</taxon>
        <taxon>Pseudomonadati</taxon>
        <taxon>Pseudomonadota</taxon>
        <taxon>Alphaproteobacteria</taxon>
        <taxon>Sphingomonadales</taxon>
        <taxon>Erythrobacteraceae</taxon>
        <taxon>Qipengyuania</taxon>
    </lineage>
</organism>
<feature type="binding site" evidence="3">
    <location>
        <position position="147"/>
    </location>
    <ligand>
        <name>a divalent metal cation</name>
        <dbReference type="ChEBI" id="CHEBI:60240"/>
    </ligand>
</feature>
<feature type="binding site" evidence="3">
    <location>
        <position position="101"/>
    </location>
    <ligand>
        <name>substrate</name>
    </ligand>
</feature>